<keyword evidence="2" id="KW-1185">Reference proteome</keyword>
<evidence type="ECO:0000313" key="1">
    <source>
        <dbReference type="EMBL" id="WPC74960.1"/>
    </source>
</evidence>
<dbReference type="Proteomes" id="UP001304071">
    <property type="component" value="Chromosome 1"/>
</dbReference>
<dbReference type="InterPro" id="IPR036388">
    <property type="entry name" value="WH-like_DNA-bd_sf"/>
</dbReference>
<protein>
    <submittedName>
        <fullName evidence="1">Rrf2 family transcriptional regulator</fullName>
    </submittedName>
</protein>
<dbReference type="EMBL" id="CP138203">
    <property type="protein sequence ID" value="WPC74960.1"/>
    <property type="molecule type" value="Genomic_DNA"/>
</dbReference>
<reference evidence="1 2" key="1">
    <citation type="submission" date="2023-11" db="EMBL/GenBank/DDBJ databases">
        <title>Plant-associative lifestyle of Vibrio porteresiae and its evolutionary dynamics.</title>
        <authorList>
            <person name="Rameshkumar N."/>
            <person name="Kirti K."/>
        </authorList>
    </citation>
    <scope>NUCLEOTIDE SEQUENCE [LARGE SCALE GENOMIC DNA]</scope>
    <source>
        <strain evidence="1 2">MSSRF30</strain>
    </source>
</reference>
<dbReference type="InterPro" id="IPR000944">
    <property type="entry name" value="Tscrpt_reg_Rrf2"/>
</dbReference>
<dbReference type="Pfam" id="PF02082">
    <property type="entry name" value="Rrf2"/>
    <property type="match status" value="1"/>
</dbReference>
<dbReference type="PANTHER" id="PTHR33221">
    <property type="entry name" value="WINGED HELIX-TURN-HELIX TRANSCRIPTIONAL REGULATOR, RRF2 FAMILY"/>
    <property type="match status" value="1"/>
</dbReference>
<dbReference type="SUPFAM" id="SSF46785">
    <property type="entry name" value="Winged helix' DNA-binding domain"/>
    <property type="match status" value="1"/>
</dbReference>
<dbReference type="Gene3D" id="1.10.10.10">
    <property type="entry name" value="Winged helix-like DNA-binding domain superfamily/Winged helix DNA-binding domain"/>
    <property type="match status" value="1"/>
</dbReference>
<sequence>MRLDSRLSRVLHVLLHMNKDRSNPMTSETIAAMLGTNAAVIRRTMAGMRKAGYVTSEKGHGGGWLLTCDFSQTSLLDIYQAVGSPQLFAMGCDNEHPNCVVEKAVNNAIQDAFSQAQQLIFNRFADISLAMLSDDFIERYLDAIS</sequence>
<dbReference type="PANTHER" id="PTHR33221:SF15">
    <property type="entry name" value="HTH-TYPE TRANSCRIPTIONAL REGULATOR YWGB-RELATED"/>
    <property type="match status" value="1"/>
</dbReference>
<organism evidence="1 2">
    <name type="scientific">Vibrio porteresiae DSM 19223</name>
    <dbReference type="NCBI Taxonomy" id="1123496"/>
    <lineage>
        <taxon>Bacteria</taxon>
        <taxon>Pseudomonadati</taxon>
        <taxon>Pseudomonadota</taxon>
        <taxon>Gammaproteobacteria</taxon>
        <taxon>Vibrionales</taxon>
        <taxon>Vibrionaceae</taxon>
        <taxon>Vibrio</taxon>
    </lineage>
</organism>
<accession>A0ABZ0QHH1</accession>
<dbReference type="RefSeq" id="WP_261895331.1">
    <property type="nucleotide sequence ID" value="NZ_AP024895.1"/>
</dbReference>
<gene>
    <name evidence="1" type="ORF">R8Z52_07120</name>
</gene>
<dbReference type="InterPro" id="IPR036390">
    <property type="entry name" value="WH_DNA-bd_sf"/>
</dbReference>
<name>A0ABZ0QHH1_9VIBR</name>
<evidence type="ECO:0000313" key="2">
    <source>
        <dbReference type="Proteomes" id="UP001304071"/>
    </source>
</evidence>
<proteinExistence type="predicted"/>
<dbReference type="PROSITE" id="PS51197">
    <property type="entry name" value="HTH_RRF2_2"/>
    <property type="match status" value="1"/>
</dbReference>